<dbReference type="GO" id="GO:1904680">
    <property type="term" value="F:peptide transmembrane transporter activity"/>
    <property type="evidence" value="ECO:0007669"/>
    <property type="project" value="TreeGrafter"/>
</dbReference>
<dbReference type="EMBL" id="CP034279">
    <property type="protein sequence ID" value="QGV81490.1"/>
    <property type="molecule type" value="Genomic_DNA"/>
</dbReference>
<dbReference type="GO" id="GO:0015833">
    <property type="term" value="P:peptide transport"/>
    <property type="evidence" value="ECO:0007669"/>
    <property type="project" value="TreeGrafter"/>
</dbReference>
<evidence type="ECO:0000313" key="6">
    <source>
        <dbReference type="EMBL" id="QGV81490.1"/>
    </source>
</evidence>
<dbReference type="PIRSF" id="PIRSF002741">
    <property type="entry name" value="MppA"/>
    <property type="match status" value="1"/>
</dbReference>
<dbReference type="Gene3D" id="3.40.190.10">
    <property type="entry name" value="Periplasmic binding protein-like II"/>
    <property type="match status" value="1"/>
</dbReference>
<feature type="domain" description="Solute-binding protein family 5" evidence="5">
    <location>
        <begin position="89"/>
        <end position="455"/>
    </location>
</feature>
<dbReference type="GO" id="GO:0030313">
    <property type="term" value="C:cell envelope"/>
    <property type="evidence" value="ECO:0007669"/>
    <property type="project" value="UniProtKB-SubCell"/>
</dbReference>
<dbReference type="PANTHER" id="PTHR30290">
    <property type="entry name" value="PERIPLASMIC BINDING COMPONENT OF ABC TRANSPORTER"/>
    <property type="match status" value="1"/>
</dbReference>
<comment type="similarity">
    <text evidence="2">Belongs to the bacterial solute-binding protein 5 family.</text>
</comment>
<evidence type="ECO:0000256" key="3">
    <source>
        <dbReference type="ARBA" id="ARBA00022448"/>
    </source>
</evidence>
<keyword evidence="7" id="KW-1185">Reference proteome</keyword>
<evidence type="ECO:0000256" key="1">
    <source>
        <dbReference type="ARBA" id="ARBA00004196"/>
    </source>
</evidence>
<comment type="subcellular location">
    <subcellularLocation>
        <location evidence="1">Cell envelope</location>
    </subcellularLocation>
</comment>
<evidence type="ECO:0000256" key="2">
    <source>
        <dbReference type="ARBA" id="ARBA00005695"/>
    </source>
</evidence>
<dbReference type="PROSITE" id="PS51257">
    <property type="entry name" value="PROKAR_LIPOPROTEIN"/>
    <property type="match status" value="1"/>
</dbReference>
<sequence length="539" mass="58100">MRSRGKVPVKAHNKWLTAPLAAGLAAALLSGCGEEKGGDAGDAGGSVTVGMSDDILATDPAAGYDPGSWLLFNNVFQSLLGFPKGTSVPQPEAADKCGFDQGGSKVYRCTLRDGLKFSNGNPLTSEDVKFSFERALKINDPNGPAPLLSTIEKIDTPDEKTVVFRLKVPDATFPSKIASGAGSIVDHREYEDGELRSDGKAVGSGPYKLDSFQDGQAVFSPNPDYKGTVKVQNGGVTLKFFHGDRKALGTAMQKGEIDVAYRGLAAGDIAAIQAADTTSEREIKVIEGSSAEVQHLVFNVNDPIVGKLGVRKAIAHLVDRDAIVNNIYRSTATPLYSIIPAGIVGHNTAYVNEYGDRPQREKAEQALRSAGVDGKVKLTLWSTPTRYGPSTDDELKLIAKQLNDSKLFDATVKSVEFEQYEKDIKAGKYGVYVKGWVPDYPDPDNFTQPFFGPGNVLNNHYDNSKITGTLVPRTAATADRAATEDDFGTLQDLVAKELPILPLWQGKQYAVARDGVTGLEWTLDASTVFRFWEIKKSQS</sequence>
<keyword evidence="3" id="KW-0813">Transport</keyword>
<dbReference type="PANTHER" id="PTHR30290:SF10">
    <property type="entry name" value="PERIPLASMIC OLIGOPEPTIDE-BINDING PROTEIN-RELATED"/>
    <property type="match status" value="1"/>
</dbReference>
<evidence type="ECO:0000259" key="5">
    <source>
        <dbReference type="Pfam" id="PF00496"/>
    </source>
</evidence>
<name>A0A6I6FCP2_9ACTN</name>
<dbReference type="SUPFAM" id="SSF53850">
    <property type="entry name" value="Periplasmic binding protein-like II"/>
    <property type="match status" value="1"/>
</dbReference>
<protein>
    <submittedName>
        <fullName evidence="6">ABC transporter substrate-binding protein</fullName>
    </submittedName>
</protein>
<proteinExistence type="inferred from homology"/>
<reference evidence="6 7" key="1">
    <citation type="submission" date="2018-12" db="EMBL/GenBank/DDBJ databases">
        <title>Complete genome sequence of Streptomyces ficellus NRRL8067, the producer of ficellomycin, feldamycin and nojirimycin.</title>
        <authorList>
            <person name="Zhang H."/>
            <person name="Yue R."/>
            <person name="Liu Y."/>
            <person name="Li M."/>
            <person name="Mu H."/>
            <person name="Zhang J."/>
        </authorList>
    </citation>
    <scope>NUCLEOTIDE SEQUENCE [LARGE SCALE GENOMIC DNA]</scope>
    <source>
        <strain evidence="6 7">NRRL 8067</strain>
    </source>
</reference>
<gene>
    <name evidence="6" type="ORF">EIZ62_26975</name>
</gene>
<dbReference type="InterPro" id="IPR000914">
    <property type="entry name" value="SBP_5_dom"/>
</dbReference>
<dbReference type="Pfam" id="PF00496">
    <property type="entry name" value="SBP_bac_5"/>
    <property type="match status" value="1"/>
</dbReference>
<evidence type="ECO:0000256" key="4">
    <source>
        <dbReference type="ARBA" id="ARBA00022729"/>
    </source>
</evidence>
<keyword evidence="4" id="KW-0732">Signal</keyword>
<dbReference type="OrthoDB" id="9801912at2"/>
<dbReference type="GO" id="GO:0043190">
    <property type="term" value="C:ATP-binding cassette (ABC) transporter complex"/>
    <property type="evidence" value="ECO:0007669"/>
    <property type="project" value="InterPro"/>
</dbReference>
<dbReference type="KEGG" id="sfic:EIZ62_26975"/>
<dbReference type="Gene3D" id="3.10.105.10">
    <property type="entry name" value="Dipeptide-binding Protein, Domain 3"/>
    <property type="match status" value="1"/>
</dbReference>
<dbReference type="InterPro" id="IPR039424">
    <property type="entry name" value="SBP_5"/>
</dbReference>
<dbReference type="GO" id="GO:0042597">
    <property type="term" value="C:periplasmic space"/>
    <property type="evidence" value="ECO:0007669"/>
    <property type="project" value="UniProtKB-ARBA"/>
</dbReference>
<organism evidence="6 7">
    <name type="scientific">Streptomyces ficellus</name>
    <dbReference type="NCBI Taxonomy" id="1977088"/>
    <lineage>
        <taxon>Bacteria</taxon>
        <taxon>Bacillati</taxon>
        <taxon>Actinomycetota</taxon>
        <taxon>Actinomycetes</taxon>
        <taxon>Kitasatosporales</taxon>
        <taxon>Streptomycetaceae</taxon>
        <taxon>Streptomyces</taxon>
    </lineage>
</organism>
<accession>A0A6I6FCP2</accession>
<evidence type="ECO:0000313" key="7">
    <source>
        <dbReference type="Proteomes" id="UP000422572"/>
    </source>
</evidence>
<dbReference type="InterPro" id="IPR030678">
    <property type="entry name" value="Peptide/Ni-bd"/>
</dbReference>
<dbReference type="Proteomes" id="UP000422572">
    <property type="component" value="Chromosome"/>
</dbReference>
<dbReference type="AlphaFoldDB" id="A0A6I6FCP2"/>